<dbReference type="Gene3D" id="1.20.1600.10">
    <property type="entry name" value="Outer membrane efflux proteins (OEP)"/>
    <property type="match status" value="1"/>
</dbReference>
<keyword evidence="2" id="KW-0472">Membrane</keyword>
<comment type="similarity">
    <text evidence="1 2">Belongs to the outer membrane factor (OMF) (TC 1.B.17) family.</text>
</comment>
<dbReference type="Gene3D" id="2.20.200.10">
    <property type="entry name" value="Outer membrane efflux proteins (OEP)"/>
    <property type="match status" value="1"/>
</dbReference>
<dbReference type="NCBIfam" id="TIGR01845">
    <property type="entry name" value="outer_NodT"/>
    <property type="match status" value="1"/>
</dbReference>
<dbReference type="PANTHER" id="PTHR30203">
    <property type="entry name" value="OUTER MEMBRANE CATION EFFLUX PROTEIN"/>
    <property type="match status" value="1"/>
</dbReference>
<dbReference type="PANTHER" id="PTHR30203:SF30">
    <property type="entry name" value="OUTER MEMBRANE PROTEIN-RELATED"/>
    <property type="match status" value="1"/>
</dbReference>
<comment type="subcellular location">
    <subcellularLocation>
        <location evidence="2">Cell membrane</location>
        <topology evidence="2">Lipid-anchor</topology>
    </subcellularLocation>
</comment>
<dbReference type="EMBL" id="JARRAF010000002">
    <property type="protein sequence ID" value="MDK2122916.1"/>
    <property type="molecule type" value="Genomic_DNA"/>
</dbReference>
<feature type="chain" id="PRO_5044964920" evidence="2">
    <location>
        <begin position="24"/>
        <end position="471"/>
    </location>
</feature>
<sequence length="471" mass="50770">MAKPNLIPVVLAVVVALGLSACASQPAKPPALELPSQPAKPAPAELDRWWLSFADPQLDKLIDEALAHNSDVLLASERVQAARASLALATSALYPEVNATGSASRNSSSQATDQPRQPGAPVATNTYRLGLAMSYELDLWGRVAAGRMMAEQTVNASRYNQEAGRAMVAAAVVRSYFTLLSLDRQLQMAERHLAIRQELRTLRQKRRAAGLDGPDSLEAAEQALAQASGNRAQLASGRDKAELALAGLLGRSPRQIVEAKPDRATGFERYAGTAEIPAGLPSDLLQRRPDVRAAEADYAAADAGVAEARRRYFPSLSLTGFLGGESASLSDVLKSAARTWNVAAAVSQPLTGFVRIGAQVDAAEANKRQAELRYQQVARSAYTDALSALTQHRSSRDSWREAEKRLQSQQRLDQLAQLRFKQGVIDRLALLEAESGRLGAEYERDNALRDRLTALVDVYQALGGGWSGKLE</sequence>
<keyword evidence="2" id="KW-0732">Signal</keyword>
<comment type="caution">
    <text evidence="4">The sequence shown here is derived from an EMBL/GenBank/DDBJ whole genome shotgun (WGS) entry which is preliminary data.</text>
</comment>
<dbReference type="SUPFAM" id="SSF56954">
    <property type="entry name" value="Outer membrane efflux proteins (OEP)"/>
    <property type="match status" value="1"/>
</dbReference>
<evidence type="ECO:0000313" key="5">
    <source>
        <dbReference type="Proteomes" id="UP001172778"/>
    </source>
</evidence>
<organism evidence="4 5">
    <name type="scientific">Parachitinimonas caeni</name>
    <dbReference type="NCBI Taxonomy" id="3031301"/>
    <lineage>
        <taxon>Bacteria</taxon>
        <taxon>Pseudomonadati</taxon>
        <taxon>Pseudomonadota</taxon>
        <taxon>Betaproteobacteria</taxon>
        <taxon>Neisseriales</taxon>
        <taxon>Chitinibacteraceae</taxon>
        <taxon>Parachitinimonas</taxon>
    </lineage>
</organism>
<keyword evidence="2" id="KW-0812">Transmembrane</keyword>
<gene>
    <name evidence="4" type="ORF">PZA18_02495</name>
</gene>
<protein>
    <submittedName>
        <fullName evidence="4">TolC family protein</fullName>
    </submittedName>
</protein>
<keyword evidence="2" id="KW-1134">Transmembrane beta strand</keyword>
<feature type="region of interest" description="Disordered" evidence="3">
    <location>
        <begin position="99"/>
        <end position="122"/>
    </location>
</feature>
<keyword evidence="5" id="KW-1185">Reference proteome</keyword>
<dbReference type="RefSeq" id="WP_284099203.1">
    <property type="nucleotide sequence ID" value="NZ_JARRAF010000002.1"/>
</dbReference>
<keyword evidence="2" id="KW-0564">Palmitate</keyword>
<feature type="signal peptide" evidence="2">
    <location>
        <begin position="1"/>
        <end position="23"/>
    </location>
</feature>
<feature type="compositionally biased region" description="Polar residues" evidence="3">
    <location>
        <begin position="99"/>
        <end position="115"/>
    </location>
</feature>
<proteinExistence type="inferred from homology"/>
<dbReference type="InterPro" id="IPR003423">
    <property type="entry name" value="OMP_efflux"/>
</dbReference>
<dbReference type="InterPro" id="IPR010131">
    <property type="entry name" value="MdtP/NodT-like"/>
</dbReference>
<reference evidence="4" key="1">
    <citation type="submission" date="2023-03" db="EMBL/GenBank/DDBJ databases">
        <title>Chitinimonas shenzhenensis gen. nov., sp. nov., a novel member of family Burkholderiaceae isolated from activated sludge collected in Shen Zhen, China.</title>
        <authorList>
            <person name="Wang X."/>
        </authorList>
    </citation>
    <scope>NUCLEOTIDE SEQUENCE</scope>
    <source>
        <strain evidence="4">DQS-5</strain>
    </source>
</reference>
<dbReference type="Proteomes" id="UP001172778">
    <property type="component" value="Unassembled WGS sequence"/>
</dbReference>
<evidence type="ECO:0000256" key="3">
    <source>
        <dbReference type="SAM" id="MobiDB-lite"/>
    </source>
</evidence>
<evidence type="ECO:0000256" key="2">
    <source>
        <dbReference type="RuleBase" id="RU362097"/>
    </source>
</evidence>
<name>A0ABT7DS64_9NEIS</name>
<keyword evidence="2" id="KW-0449">Lipoprotein</keyword>
<evidence type="ECO:0000313" key="4">
    <source>
        <dbReference type="EMBL" id="MDK2122916.1"/>
    </source>
</evidence>
<evidence type="ECO:0000256" key="1">
    <source>
        <dbReference type="ARBA" id="ARBA00007613"/>
    </source>
</evidence>
<accession>A0ABT7DS64</accession>
<dbReference type="PROSITE" id="PS51257">
    <property type="entry name" value="PROKAR_LIPOPROTEIN"/>
    <property type="match status" value="1"/>
</dbReference>
<dbReference type="Pfam" id="PF02321">
    <property type="entry name" value="OEP"/>
    <property type="match status" value="2"/>
</dbReference>